<dbReference type="PROSITE" id="PS51320">
    <property type="entry name" value="TIFY"/>
    <property type="match status" value="1"/>
</dbReference>
<evidence type="ECO:0000313" key="4">
    <source>
        <dbReference type="EMBL" id="JAG97242.1"/>
    </source>
</evidence>
<protein>
    <recommendedName>
        <fullName evidence="3">Tify domain-containing protein</fullName>
    </recommendedName>
</protein>
<dbReference type="Pfam" id="PF09425">
    <property type="entry name" value="Jas_motif"/>
    <property type="match status" value="1"/>
</dbReference>
<feature type="compositionally biased region" description="Basic and acidic residues" evidence="2">
    <location>
        <begin position="9"/>
        <end position="18"/>
    </location>
</feature>
<dbReference type="AlphaFoldDB" id="A0A0D6R086"/>
<feature type="compositionally biased region" description="Polar residues" evidence="2">
    <location>
        <begin position="30"/>
        <end position="41"/>
    </location>
</feature>
<evidence type="ECO:0000256" key="1">
    <source>
        <dbReference type="ARBA" id="ARBA00008614"/>
    </source>
</evidence>
<dbReference type="Pfam" id="PF06200">
    <property type="entry name" value="tify"/>
    <property type="match status" value="1"/>
</dbReference>
<dbReference type="InterPro" id="IPR040390">
    <property type="entry name" value="TIFY/JAZ"/>
</dbReference>
<name>A0A0D6R086_ARACU</name>
<dbReference type="InterPro" id="IPR010399">
    <property type="entry name" value="Tify_dom"/>
</dbReference>
<feature type="domain" description="Tify" evidence="3">
    <location>
        <begin position="174"/>
        <end position="209"/>
    </location>
</feature>
<accession>A0A0D6R086</accession>
<dbReference type="EMBL" id="GCKF01034382">
    <property type="protein sequence ID" value="JAG97242.1"/>
    <property type="molecule type" value="Transcribed_RNA"/>
</dbReference>
<reference evidence="4" key="1">
    <citation type="submission" date="2015-03" db="EMBL/GenBank/DDBJ databases">
        <title>A transcriptome of Araucaria cunninghamii, an australian fine timber species.</title>
        <authorList>
            <person name="Jing Yi C.J.Y."/>
            <person name="Yin San L.Y.S."/>
            <person name="Abdul Karim S.S."/>
            <person name="Wan Azmi N.N."/>
            <person name="Hercus R.R."/>
            <person name="Croft L.L."/>
        </authorList>
    </citation>
    <scope>NUCLEOTIDE SEQUENCE</scope>
    <source>
        <strain evidence="4">MI0301</strain>
        <tissue evidence="4">Leaf</tissue>
    </source>
</reference>
<dbReference type="PANTHER" id="PTHR33077">
    <property type="entry name" value="PROTEIN TIFY 4A-RELATED-RELATED"/>
    <property type="match status" value="1"/>
</dbReference>
<dbReference type="GO" id="GO:0005634">
    <property type="term" value="C:nucleus"/>
    <property type="evidence" value="ECO:0007669"/>
    <property type="project" value="TreeGrafter"/>
</dbReference>
<feature type="region of interest" description="Disordered" evidence="2">
    <location>
        <begin position="239"/>
        <end position="276"/>
    </location>
</feature>
<feature type="compositionally biased region" description="Polar residues" evidence="2">
    <location>
        <begin position="239"/>
        <end position="248"/>
    </location>
</feature>
<sequence length="364" mass="38967">MDFLGVENDTAKKEHQTEECPVISQAKPESITTEQITSSEKSAGDAERNTMNSVSDKKVKSDFSQTFNLFSKYFRENGSAKAVIGLGEKLKSGNGNGNGIPNEDVKGSNLGNDENMSRPLGLFPQHAGFGSFRPVSSADPKIFAQPASQPWPFRGIMPPSSTTVRPVAALSSTMKAPTAQLTIFYDGMVNVYDDVPADKAQAIMLLADSGHPMNMKPQQPPSASSLLTNPLTSMARTSLSFQTSSGNKEVSIPPLSLPGGPNQNQPVRKLQSDLPIARKHSLQRFLEKRKDRLATKVPYMTATAPTKPETEEHCSGSPSPLTPSSQCSATSLSTRTLSGFCNESSAIQEASPSASPYPVSPNMA</sequence>
<feature type="compositionally biased region" description="Polar residues" evidence="2">
    <location>
        <begin position="316"/>
        <end position="348"/>
    </location>
</feature>
<feature type="region of interest" description="Disordered" evidence="2">
    <location>
        <begin position="296"/>
        <end position="364"/>
    </location>
</feature>
<evidence type="ECO:0000259" key="3">
    <source>
        <dbReference type="PROSITE" id="PS51320"/>
    </source>
</evidence>
<feature type="region of interest" description="Disordered" evidence="2">
    <location>
        <begin position="1"/>
        <end position="54"/>
    </location>
</feature>
<feature type="compositionally biased region" description="Low complexity" evidence="2">
    <location>
        <begin position="350"/>
        <end position="364"/>
    </location>
</feature>
<dbReference type="InterPro" id="IPR018467">
    <property type="entry name" value="CCT_CS"/>
</dbReference>
<dbReference type="PANTHER" id="PTHR33077:SF52">
    <property type="entry name" value="PROTEIN TIFY 11D"/>
    <property type="match status" value="1"/>
</dbReference>
<dbReference type="GO" id="GO:0031347">
    <property type="term" value="P:regulation of defense response"/>
    <property type="evidence" value="ECO:0007669"/>
    <property type="project" value="TreeGrafter"/>
</dbReference>
<dbReference type="GO" id="GO:0009611">
    <property type="term" value="P:response to wounding"/>
    <property type="evidence" value="ECO:0007669"/>
    <property type="project" value="TreeGrafter"/>
</dbReference>
<feature type="region of interest" description="Disordered" evidence="2">
    <location>
        <begin position="91"/>
        <end position="116"/>
    </location>
</feature>
<organism evidence="4">
    <name type="scientific">Araucaria cunninghamii</name>
    <name type="common">Hoop pine</name>
    <name type="synonym">Moreton Bay pine</name>
    <dbReference type="NCBI Taxonomy" id="56994"/>
    <lineage>
        <taxon>Eukaryota</taxon>
        <taxon>Viridiplantae</taxon>
        <taxon>Streptophyta</taxon>
        <taxon>Embryophyta</taxon>
        <taxon>Tracheophyta</taxon>
        <taxon>Spermatophyta</taxon>
        <taxon>Pinopsida</taxon>
        <taxon>Pinidae</taxon>
        <taxon>Conifers II</taxon>
        <taxon>Araucariales</taxon>
        <taxon>Araucariaceae</taxon>
        <taxon>Araucaria</taxon>
    </lineage>
</organism>
<evidence type="ECO:0000256" key="2">
    <source>
        <dbReference type="SAM" id="MobiDB-lite"/>
    </source>
</evidence>
<dbReference type="GO" id="GO:2000022">
    <property type="term" value="P:regulation of jasmonic acid mediated signaling pathway"/>
    <property type="evidence" value="ECO:0007669"/>
    <property type="project" value="TreeGrafter"/>
</dbReference>
<proteinExistence type="inferred from homology"/>
<comment type="similarity">
    <text evidence="1">Belongs to the TIFY/JAZ family.</text>
</comment>
<dbReference type="SMART" id="SM00979">
    <property type="entry name" value="TIFY"/>
    <property type="match status" value="1"/>
</dbReference>